<evidence type="ECO:0000256" key="1">
    <source>
        <dbReference type="SAM" id="SignalP"/>
    </source>
</evidence>
<keyword evidence="3" id="KW-1185">Reference proteome</keyword>
<dbReference type="Proteomes" id="UP001355653">
    <property type="component" value="Unassembled WGS sequence"/>
</dbReference>
<evidence type="ECO:0000313" key="3">
    <source>
        <dbReference type="Proteomes" id="UP001355653"/>
    </source>
</evidence>
<comment type="caution">
    <text evidence="2">The sequence shown here is derived from an EMBL/GenBank/DDBJ whole genome shotgun (WGS) entry which is preliminary data.</text>
</comment>
<organism evidence="2 3">
    <name type="scientific">Paenibacillus chondroitinus</name>
    <dbReference type="NCBI Taxonomy" id="59842"/>
    <lineage>
        <taxon>Bacteria</taxon>
        <taxon>Bacillati</taxon>
        <taxon>Bacillota</taxon>
        <taxon>Bacilli</taxon>
        <taxon>Bacillales</taxon>
        <taxon>Paenibacillaceae</taxon>
        <taxon>Paenibacillus</taxon>
    </lineage>
</organism>
<gene>
    <name evidence="2" type="ORF">P5G65_21110</name>
</gene>
<dbReference type="RefSeq" id="WP_246068952.1">
    <property type="nucleotide sequence ID" value="NZ_JAROBY010000035.1"/>
</dbReference>
<accession>A0ABU6DFB2</accession>
<sequence>MKRLLSLLSFVLISLTLIPVTHAAHDTVTGNRTSMVQQSEKFKDLSDLPQDILDKFDVLIQDHVFDGVSDHSFGLNEKMNRAQFAKVAAMIFALPIPPKVHNRRLPMCMRMIQLMAMPFPILKP</sequence>
<reference evidence="2 3" key="1">
    <citation type="submission" date="2023-03" db="EMBL/GenBank/DDBJ databases">
        <title>Bacillus Genome Sequencing.</title>
        <authorList>
            <person name="Dunlap C."/>
        </authorList>
    </citation>
    <scope>NUCLEOTIDE SEQUENCE [LARGE SCALE GENOMIC DNA]</scope>
    <source>
        <strain evidence="2 3">NRS-1351</strain>
    </source>
</reference>
<dbReference type="EMBL" id="JAROBY010000035">
    <property type="protein sequence ID" value="MEB4796408.1"/>
    <property type="molecule type" value="Genomic_DNA"/>
</dbReference>
<feature type="chain" id="PRO_5045293288" description="SLH domain-containing protein" evidence="1">
    <location>
        <begin position="24"/>
        <end position="124"/>
    </location>
</feature>
<keyword evidence="1" id="KW-0732">Signal</keyword>
<name>A0ABU6DFB2_9BACL</name>
<feature type="signal peptide" evidence="1">
    <location>
        <begin position="1"/>
        <end position="23"/>
    </location>
</feature>
<evidence type="ECO:0000313" key="2">
    <source>
        <dbReference type="EMBL" id="MEB4796408.1"/>
    </source>
</evidence>
<evidence type="ECO:0008006" key="4">
    <source>
        <dbReference type="Google" id="ProtNLM"/>
    </source>
</evidence>
<protein>
    <recommendedName>
        <fullName evidence="4">SLH domain-containing protein</fullName>
    </recommendedName>
</protein>
<proteinExistence type="predicted"/>